<feature type="non-terminal residue" evidence="14">
    <location>
        <position position="316"/>
    </location>
</feature>
<evidence type="ECO:0000256" key="13">
    <source>
        <dbReference type="SAM" id="Phobius"/>
    </source>
</evidence>
<dbReference type="OMA" id="LTECHAN"/>
<dbReference type="GO" id="GO:0006656">
    <property type="term" value="P:phosphatidylcholine biosynthetic process"/>
    <property type="evidence" value="ECO:0000318"/>
    <property type="project" value="GO_Central"/>
</dbReference>
<feature type="transmembrane region" description="Helical" evidence="13">
    <location>
        <begin position="51"/>
        <end position="70"/>
    </location>
</feature>
<evidence type="ECO:0000256" key="1">
    <source>
        <dbReference type="ARBA" id="ARBA00004141"/>
    </source>
</evidence>
<name>D8S2W4_SELML</name>
<dbReference type="OrthoDB" id="406287at2759"/>
<dbReference type="Pfam" id="PF10998">
    <property type="entry name" value="DUF2838"/>
    <property type="match status" value="1"/>
</dbReference>
<keyword evidence="15" id="KW-1185">Reference proteome</keyword>
<dbReference type="InterPro" id="IPR021261">
    <property type="entry name" value="GPCAT"/>
</dbReference>
<dbReference type="eggNOG" id="KOG2895">
    <property type="taxonomic scope" value="Eukaryota"/>
</dbReference>
<dbReference type="KEGG" id="smo:SELMODRAFT_55512"/>
<evidence type="ECO:0000256" key="2">
    <source>
        <dbReference type="ARBA" id="ARBA00006675"/>
    </source>
</evidence>
<evidence type="ECO:0000313" key="14">
    <source>
        <dbReference type="EMBL" id="EFJ21163.1"/>
    </source>
</evidence>
<protein>
    <recommendedName>
        <fullName evidence="3">Glycerophosphocholine acyltransferase 1</fullName>
    </recommendedName>
</protein>
<dbReference type="Gramene" id="EFJ21163">
    <property type="protein sequence ID" value="EFJ21163"/>
    <property type="gene ID" value="SELMODRAFT_55512"/>
</dbReference>
<evidence type="ECO:0000256" key="12">
    <source>
        <dbReference type="ARBA" id="ARBA00023315"/>
    </source>
</evidence>
<dbReference type="HOGENOM" id="CLU_018994_3_1_1"/>
<comment type="similarity">
    <text evidence="2">Belongs to the GPC1 family.</text>
</comment>
<evidence type="ECO:0000256" key="5">
    <source>
        <dbReference type="ARBA" id="ARBA00022679"/>
    </source>
</evidence>
<evidence type="ECO:0000256" key="7">
    <source>
        <dbReference type="ARBA" id="ARBA00022989"/>
    </source>
</evidence>
<evidence type="ECO:0000256" key="3">
    <source>
        <dbReference type="ARBA" id="ARBA00019082"/>
    </source>
</evidence>
<keyword evidence="9 13" id="KW-0472">Membrane</keyword>
<feature type="transmembrane region" description="Helical" evidence="13">
    <location>
        <begin position="28"/>
        <end position="45"/>
    </location>
</feature>
<evidence type="ECO:0000256" key="6">
    <source>
        <dbReference type="ARBA" id="ARBA00022692"/>
    </source>
</evidence>
<proteinExistence type="inferred from homology"/>
<keyword evidence="6 13" id="KW-0812">Transmembrane</keyword>
<dbReference type="PANTHER" id="PTHR31201:SF1">
    <property type="entry name" value="GLYCEROPHOSPHOCHOLINE ACYLTRANSFERASE 1"/>
    <property type="match status" value="1"/>
</dbReference>
<keyword evidence="12" id="KW-0012">Acyltransferase</keyword>
<keyword evidence="10" id="KW-0594">Phospholipid biosynthesis</keyword>
<feature type="transmembrane region" description="Helical" evidence="13">
    <location>
        <begin position="103"/>
        <end position="122"/>
    </location>
</feature>
<feature type="transmembrane region" description="Helical" evidence="13">
    <location>
        <begin position="249"/>
        <end position="270"/>
    </location>
</feature>
<keyword evidence="11" id="KW-1208">Phospholipid metabolism</keyword>
<keyword evidence="7 13" id="KW-1133">Transmembrane helix</keyword>
<evidence type="ECO:0000313" key="15">
    <source>
        <dbReference type="Proteomes" id="UP000001514"/>
    </source>
</evidence>
<feature type="transmembrane region" description="Helical" evidence="13">
    <location>
        <begin position="134"/>
        <end position="153"/>
    </location>
</feature>
<keyword evidence="5" id="KW-0808">Transferase</keyword>
<keyword evidence="4" id="KW-0444">Lipid biosynthesis</keyword>
<evidence type="ECO:0000256" key="8">
    <source>
        <dbReference type="ARBA" id="ARBA00023098"/>
    </source>
</evidence>
<evidence type="ECO:0000256" key="4">
    <source>
        <dbReference type="ARBA" id="ARBA00022516"/>
    </source>
</evidence>
<feature type="non-terminal residue" evidence="14">
    <location>
        <position position="1"/>
    </location>
</feature>
<dbReference type="Proteomes" id="UP000001514">
    <property type="component" value="Unassembled WGS sequence"/>
</dbReference>
<sequence>VQTKKILSKHAGKLATRADKHEKFINKVKYCLGVFCFGTFCYLLGSRPQDIPYLYCTFFITVAPLRWIYYRIRKWHYYLFDFCYYANAIFMAMLLYFPKNERLFMVCFAFAEGPLAWALIIWRCSLVFSSIDKIISVLIHLLPGLVFFIVRWWDPSTFSLHSTELTGPWPAWPLVQTRTDLWTWLFAVPLAAYTVWQILYFLIVNVLRRQRLLNDPEIMTSYRELSRKASRANNIWWRLSGILGAQNRFVMYAVLQALLTVATMALTVLMFKSYRLHCAFELLKVAAAIWNGGNFLFEVMPRQADRKKAKAIAKLQ</sequence>
<dbReference type="GO" id="GO:0016746">
    <property type="term" value="F:acyltransferase activity"/>
    <property type="evidence" value="ECO:0007669"/>
    <property type="project" value="UniProtKB-KW"/>
</dbReference>
<dbReference type="EMBL" id="GL377600">
    <property type="protein sequence ID" value="EFJ21163.1"/>
    <property type="molecule type" value="Genomic_DNA"/>
</dbReference>
<reference evidence="14 15" key="1">
    <citation type="journal article" date="2011" name="Science">
        <title>The Selaginella genome identifies genetic changes associated with the evolution of vascular plants.</title>
        <authorList>
            <person name="Banks J.A."/>
            <person name="Nishiyama T."/>
            <person name="Hasebe M."/>
            <person name="Bowman J.L."/>
            <person name="Gribskov M."/>
            <person name="dePamphilis C."/>
            <person name="Albert V.A."/>
            <person name="Aono N."/>
            <person name="Aoyama T."/>
            <person name="Ambrose B.A."/>
            <person name="Ashton N.W."/>
            <person name="Axtell M.J."/>
            <person name="Barker E."/>
            <person name="Barker M.S."/>
            <person name="Bennetzen J.L."/>
            <person name="Bonawitz N.D."/>
            <person name="Chapple C."/>
            <person name="Cheng C."/>
            <person name="Correa L.G."/>
            <person name="Dacre M."/>
            <person name="DeBarry J."/>
            <person name="Dreyer I."/>
            <person name="Elias M."/>
            <person name="Engstrom E.M."/>
            <person name="Estelle M."/>
            <person name="Feng L."/>
            <person name="Finet C."/>
            <person name="Floyd S.K."/>
            <person name="Frommer W.B."/>
            <person name="Fujita T."/>
            <person name="Gramzow L."/>
            <person name="Gutensohn M."/>
            <person name="Harholt J."/>
            <person name="Hattori M."/>
            <person name="Heyl A."/>
            <person name="Hirai T."/>
            <person name="Hiwatashi Y."/>
            <person name="Ishikawa M."/>
            <person name="Iwata M."/>
            <person name="Karol K.G."/>
            <person name="Koehler B."/>
            <person name="Kolukisaoglu U."/>
            <person name="Kubo M."/>
            <person name="Kurata T."/>
            <person name="Lalonde S."/>
            <person name="Li K."/>
            <person name="Li Y."/>
            <person name="Litt A."/>
            <person name="Lyons E."/>
            <person name="Manning G."/>
            <person name="Maruyama T."/>
            <person name="Michael T.P."/>
            <person name="Mikami K."/>
            <person name="Miyazaki S."/>
            <person name="Morinaga S."/>
            <person name="Murata T."/>
            <person name="Mueller-Roeber B."/>
            <person name="Nelson D.R."/>
            <person name="Obara M."/>
            <person name="Oguri Y."/>
            <person name="Olmstead R.G."/>
            <person name="Onodera N."/>
            <person name="Petersen B.L."/>
            <person name="Pils B."/>
            <person name="Prigge M."/>
            <person name="Rensing S.A."/>
            <person name="Riano-Pachon D.M."/>
            <person name="Roberts A.W."/>
            <person name="Sato Y."/>
            <person name="Scheller H.V."/>
            <person name="Schulz B."/>
            <person name="Schulz C."/>
            <person name="Shakirov E.V."/>
            <person name="Shibagaki N."/>
            <person name="Shinohara N."/>
            <person name="Shippen D.E."/>
            <person name="Soerensen I."/>
            <person name="Sotooka R."/>
            <person name="Sugimoto N."/>
            <person name="Sugita M."/>
            <person name="Sumikawa N."/>
            <person name="Tanurdzic M."/>
            <person name="Theissen G."/>
            <person name="Ulvskov P."/>
            <person name="Wakazuki S."/>
            <person name="Weng J.K."/>
            <person name="Willats W.W."/>
            <person name="Wipf D."/>
            <person name="Wolf P.G."/>
            <person name="Yang L."/>
            <person name="Zimmer A.D."/>
            <person name="Zhu Q."/>
            <person name="Mitros T."/>
            <person name="Hellsten U."/>
            <person name="Loque D."/>
            <person name="Otillar R."/>
            <person name="Salamov A."/>
            <person name="Schmutz J."/>
            <person name="Shapiro H."/>
            <person name="Lindquist E."/>
            <person name="Lucas S."/>
            <person name="Rokhsar D."/>
            <person name="Grigoriev I.V."/>
        </authorList>
    </citation>
    <scope>NUCLEOTIDE SEQUENCE [LARGE SCALE GENOMIC DNA]</scope>
</reference>
<dbReference type="GO" id="GO:0016020">
    <property type="term" value="C:membrane"/>
    <property type="evidence" value="ECO:0007669"/>
    <property type="project" value="UniProtKB-SubCell"/>
</dbReference>
<dbReference type="FunCoup" id="D8S2W4">
    <property type="interactions" value="485"/>
</dbReference>
<evidence type="ECO:0000256" key="11">
    <source>
        <dbReference type="ARBA" id="ARBA00023264"/>
    </source>
</evidence>
<feature type="transmembrane region" description="Helical" evidence="13">
    <location>
        <begin position="77"/>
        <end position="97"/>
    </location>
</feature>
<evidence type="ECO:0000256" key="10">
    <source>
        <dbReference type="ARBA" id="ARBA00023209"/>
    </source>
</evidence>
<accession>D8S2W4</accession>
<evidence type="ECO:0000256" key="9">
    <source>
        <dbReference type="ARBA" id="ARBA00023136"/>
    </source>
</evidence>
<dbReference type="InParanoid" id="D8S2W4"/>
<feature type="transmembrane region" description="Helical" evidence="13">
    <location>
        <begin position="181"/>
        <end position="203"/>
    </location>
</feature>
<dbReference type="PANTHER" id="PTHR31201">
    <property type="entry name" value="OS01G0585100 PROTEIN"/>
    <property type="match status" value="1"/>
</dbReference>
<keyword evidence="8" id="KW-0443">Lipid metabolism</keyword>
<dbReference type="AlphaFoldDB" id="D8S2W4"/>
<gene>
    <name evidence="14" type="ORF">SELMODRAFT_55512</name>
</gene>
<comment type="subcellular location">
    <subcellularLocation>
        <location evidence="1">Membrane</location>
        <topology evidence="1">Multi-pass membrane protein</topology>
    </subcellularLocation>
</comment>
<organism evidence="15">
    <name type="scientific">Selaginella moellendorffii</name>
    <name type="common">Spikemoss</name>
    <dbReference type="NCBI Taxonomy" id="88036"/>
    <lineage>
        <taxon>Eukaryota</taxon>
        <taxon>Viridiplantae</taxon>
        <taxon>Streptophyta</taxon>
        <taxon>Embryophyta</taxon>
        <taxon>Tracheophyta</taxon>
        <taxon>Lycopodiopsida</taxon>
        <taxon>Selaginellales</taxon>
        <taxon>Selaginellaceae</taxon>
        <taxon>Selaginella</taxon>
    </lineage>
</organism>